<evidence type="ECO:0000313" key="5">
    <source>
        <dbReference type="Proteomes" id="UP000247702"/>
    </source>
</evidence>
<evidence type="ECO:0000313" key="4">
    <source>
        <dbReference type="EMBL" id="GES74802.1"/>
    </source>
</evidence>
<dbReference type="AlphaFoldDB" id="A0A2Z6QS71"/>
<comment type="caution">
    <text evidence="3">The sequence shown here is derived from an EMBL/GenBank/DDBJ whole genome shotgun (WGS) entry which is preliminary data.</text>
</comment>
<organism evidence="3 5">
    <name type="scientific">Rhizophagus clarus</name>
    <dbReference type="NCBI Taxonomy" id="94130"/>
    <lineage>
        <taxon>Eukaryota</taxon>
        <taxon>Fungi</taxon>
        <taxon>Fungi incertae sedis</taxon>
        <taxon>Mucoromycota</taxon>
        <taxon>Glomeromycotina</taxon>
        <taxon>Glomeromycetes</taxon>
        <taxon>Glomerales</taxon>
        <taxon>Glomeraceae</taxon>
        <taxon>Rhizophagus</taxon>
    </lineage>
</organism>
<evidence type="ECO:0000313" key="3">
    <source>
        <dbReference type="EMBL" id="GBB92890.1"/>
    </source>
</evidence>
<reference evidence="4" key="2">
    <citation type="submission" date="2019-10" db="EMBL/GenBank/DDBJ databases">
        <title>Conservation and host-specific expression of non-tandemly repeated heterogenous ribosome RNA gene in arbuscular mycorrhizal fungi.</title>
        <authorList>
            <person name="Maeda T."/>
            <person name="Kobayashi Y."/>
            <person name="Nakagawa T."/>
            <person name="Ezawa T."/>
            <person name="Yamaguchi K."/>
            <person name="Bino T."/>
            <person name="Nishimoto Y."/>
            <person name="Shigenobu S."/>
            <person name="Kawaguchi M."/>
        </authorList>
    </citation>
    <scope>NUCLEOTIDE SEQUENCE</scope>
    <source>
        <strain evidence="4">HR1</strain>
    </source>
</reference>
<protein>
    <submittedName>
        <fullName evidence="4">Ribonuclease H-like domain-containing protein</fullName>
    </submittedName>
</protein>
<name>A0A2Z6QS71_9GLOM</name>
<dbReference type="STRING" id="94130.A0A2Z6QS71"/>
<dbReference type="Proteomes" id="UP000247702">
    <property type="component" value="Unassembled WGS sequence"/>
</dbReference>
<dbReference type="GO" id="GO:0003676">
    <property type="term" value="F:nucleic acid binding"/>
    <property type="evidence" value="ECO:0007669"/>
    <property type="project" value="InterPro"/>
</dbReference>
<keyword evidence="1" id="KW-0732">Signal</keyword>
<dbReference type="Gene3D" id="3.30.420.10">
    <property type="entry name" value="Ribonuclease H-like superfamily/Ribonuclease H"/>
    <property type="match status" value="1"/>
</dbReference>
<dbReference type="InterPro" id="IPR002156">
    <property type="entry name" value="RNaseH_domain"/>
</dbReference>
<feature type="domain" description="RNase H type-1" evidence="2">
    <location>
        <begin position="1"/>
        <end position="41"/>
    </location>
</feature>
<evidence type="ECO:0000259" key="2">
    <source>
        <dbReference type="PROSITE" id="PS50879"/>
    </source>
</evidence>
<proteinExistence type="predicted"/>
<accession>A0A2Z6QS71</accession>
<feature type="signal peptide" evidence="1">
    <location>
        <begin position="1"/>
        <end position="22"/>
    </location>
</feature>
<reference evidence="3 5" key="1">
    <citation type="submission" date="2017-11" db="EMBL/GenBank/DDBJ databases">
        <title>The genome of Rhizophagus clarus HR1 reveals common genetic basis of auxotrophy among arbuscular mycorrhizal fungi.</title>
        <authorList>
            <person name="Kobayashi Y."/>
        </authorList>
    </citation>
    <scope>NUCLEOTIDE SEQUENCE [LARGE SCALE GENOMIC DNA]</scope>
    <source>
        <strain evidence="3 5">HR1</strain>
    </source>
</reference>
<feature type="chain" id="PRO_5033777565" evidence="1">
    <location>
        <begin position="23"/>
        <end position="180"/>
    </location>
</feature>
<dbReference type="InterPro" id="IPR036397">
    <property type="entry name" value="RNaseH_sf"/>
</dbReference>
<dbReference type="Proteomes" id="UP000615446">
    <property type="component" value="Unassembled WGS sequence"/>
</dbReference>
<gene>
    <name evidence="4" type="ORF">RCL2_000226600</name>
    <name evidence="3" type="ORF">RclHR1_20740002</name>
</gene>
<keyword evidence="5" id="KW-1185">Reference proteome</keyword>
<sequence length="180" mass="20082">MVLLLQIIDLLHLSVSFVKVKGHSGNQFNDMADDLTSIGPNSPPITLNPHGRHALGTLTFNTLCPLDSNLRRFVSDLFQARIIDAWFNSSTINNALNTFSQNSVRIDWVATQHWLKFNAASLTSTTSEHHSALSGFKLKSLHHLLPSGDRLRRNFPQHIPPSLLTVVYAFNIKNKTIAFG</sequence>
<dbReference type="PROSITE" id="PS50879">
    <property type="entry name" value="RNASE_H_1"/>
    <property type="match status" value="1"/>
</dbReference>
<dbReference type="EMBL" id="BLAL01000012">
    <property type="protein sequence ID" value="GES74802.1"/>
    <property type="molecule type" value="Genomic_DNA"/>
</dbReference>
<dbReference type="EMBL" id="BEXD01001196">
    <property type="protein sequence ID" value="GBB92890.1"/>
    <property type="molecule type" value="Genomic_DNA"/>
</dbReference>
<evidence type="ECO:0000256" key="1">
    <source>
        <dbReference type="SAM" id="SignalP"/>
    </source>
</evidence>
<dbReference type="GO" id="GO:0004523">
    <property type="term" value="F:RNA-DNA hybrid ribonuclease activity"/>
    <property type="evidence" value="ECO:0007669"/>
    <property type="project" value="InterPro"/>
</dbReference>